<sequence length="71" mass="7995">MDRDGDMTTDSHPPRDSADWDTPDCCPFCGATLPDGGGGFMDHVDETPVCDERFRDWLERVREDMEGEWGG</sequence>
<dbReference type="AlphaFoldDB" id="M0L6R3"/>
<dbReference type="Proteomes" id="UP000011555">
    <property type="component" value="Unassembled WGS sequence"/>
</dbReference>
<reference evidence="2 3" key="1">
    <citation type="journal article" date="2014" name="PLoS Genet.">
        <title>Phylogenetically driven sequencing of extremely halophilic archaea reveals strategies for static and dynamic osmo-response.</title>
        <authorList>
            <person name="Becker E.A."/>
            <person name="Seitzer P.M."/>
            <person name="Tritt A."/>
            <person name="Larsen D."/>
            <person name="Krusor M."/>
            <person name="Yao A.I."/>
            <person name="Wu D."/>
            <person name="Madern D."/>
            <person name="Eisen J.A."/>
            <person name="Darling A.E."/>
            <person name="Facciotti M.T."/>
        </authorList>
    </citation>
    <scope>NUCLEOTIDE SEQUENCE [LARGE SCALE GENOMIC DNA]</scope>
    <source>
        <strain evidence="2 3">AJ5</strain>
    </source>
</reference>
<dbReference type="eggNOG" id="arCOG10182">
    <property type="taxonomic scope" value="Archaea"/>
</dbReference>
<organism evidence="2 3">
    <name type="scientific">Natronobacterium lacisalsi AJ5</name>
    <dbReference type="NCBI Taxonomy" id="358396"/>
    <lineage>
        <taxon>Archaea</taxon>
        <taxon>Methanobacteriati</taxon>
        <taxon>Methanobacteriota</taxon>
        <taxon>Stenosarchaea group</taxon>
        <taxon>Halobacteria</taxon>
        <taxon>Halobacteriales</taxon>
        <taxon>Natrialbaceae</taxon>
        <taxon>Natronobacterium</taxon>
    </lineage>
</organism>
<name>M0L6R3_NATLA</name>
<dbReference type="InParanoid" id="M0L6R3"/>
<evidence type="ECO:0000256" key="1">
    <source>
        <dbReference type="SAM" id="MobiDB-lite"/>
    </source>
</evidence>
<dbReference type="Pfam" id="PF24333">
    <property type="entry name" value="DUF7501"/>
    <property type="match status" value="1"/>
</dbReference>
<dbReference type="EMBL" id="AOLZ01000075">
    <property type="protein sequence ID" value="EMA28119.1"/>
    <property type="molecule type" value="Genomic_DNA"/>
</dbReference>
<feature type="region of interest" description="Disordered" evidence="1">
    <location>
        <begin position="1"/>
        <end position="23"/>
    </location>
</feature>
<protein>
    <submittedName>
        <fullName evidence="2">Uncharacterized protein</fullName>
    </submittedName>
</protein>
<dbReference type="InterPro" id="IPR055924">
    <property type="entry name" value="DUF7501"/>
</dbReference>
<evidence type="ECO:0000313" key="2">
    <source>
        <dbReference type="EMBL" id="EMA28119.1"/>
    </source>
</evidence>
<comment type="caution">
    <text evidence="2">The sequence shown here is derived from an EMBL/GenBank/DDBJ whole genome shotgun (WGS) entry which is preliminary data.</text>
</comment>
<evidence type="ECO:0000313" key="3">
    <source>
        <dbReference type="Proteomes" id="UP000011555"/>
    </source>
</evidence>
<keyword evidence="3" id="KW-1185">Reference proteome</keyword>
<gene>
    <name evidence="2" type="ORF">C445_18808</name>
</gene>
<accession>M0L6R3</accession>
<proteinExistence type="predicted"/>